<reference evidence="2 3" key="1">
    <citation type="submission" date="2024-01" db="EMBL/GenBank/DDBJ databases">
        <title>Genome assemblies of Stephania.</title>
        <authorList>
            <person name="Yang L."/>
        </authorList>
    </citation>
    <scope>NUCLEOTIDE SEQUENCE [LARGE SCALE GENOMIC DNA]</scope>
    <source>
        <strain evidence="2">JXDWG</strain>
        <tissue evidence="2">Leaf</tissue>
    </source>
</reference>
<gene>
    <name evidence="2" type="ORF">Scep_026767</name>
</gene>
<protein>
    <submittedName>
        <fullName evidence="2">Uncharacterized protein</fullName>
    </submittedName>
</protein>
<comment type="caution">
    <text evidence="2">The sequence shown here is derived from an EMBL/GenBank/DDBJ whole genome shotgun (WGS) entry which is preliminary data.</text>
</comment>
<dbReference type="AlphaFoldDB" id="A0AAP0ERF6"/>
<dbReference type="PANTHER" id="PTHR34190">
    <property type="entry name" value="EXPRESSED PROTEIN"/>
    <property type="match status" value="1"/>
</dbReference>
<dbReference type="PANTHER" id="PTHR34190:SF3">
    <property type="entry name" value="MICROSPORE-SPECIFIC PROMOTER 2"/>
    <property type="match status" value="1"/>
</dbReference>
<dbReference type="Proteomes" id="UP001419268">
    <property type="component" value="Unassembled WGS sequence"/>
</dbReference>
<accession>A0AAP0ERF6</accession>
<evidence type="ECO:0000313" key="3">
    <source>
        <dbReference type="Proteomes" id="UP001419268"/>
    </source>
</evidence>
<evidence type="ECO:0000256" key="1">
    <source>
        <dbReference type="SAM" id="MobiDB-lite"/>
    </source>
</evidence>
<feature type="region of interest" description="Disordered" evidence="1">
    <location>
        <begin position="167"/>
        <end position="190"/>
    </location>
</feature>
<sequence>MGDEEIGINGRAQPSMAVMSRLDRLDSMMRCLERRQGSPRCSGGSSSSNLNNLQNMKSLDAAVKEIQSKGSILDRVASLENRLFQLCLEVEGSSSYSSSVFQAFENAPMNQASSSNHSSSSIISLDDNLNLAYDVDPCSFHRALAERFNFLRNTMENDASARLKHLLSKSNDADQEDSKSEKKMKTRHEKRWKRLLGC</sequence>
<name>A0AAP0ERF6_9MAGN</name>
<evidence type="ECO:0000313" key="2">
    <source>
        <dbReference type="EMBL" id="KAK9095298.1"/>
    </source>
</evidence>
<organism evidence="2 3">
    <name type="scientific">Stephania cephalantha</name>
    <dbReference type="NCBI Taxonomy" id="152367"/>
    <lineage>
        <taxon>Eukaryota</taxon>
        <taxon>Viridiplantae</taxon>
        <taxon>Streptophyta</taxon>
        <taxon>Embryophyta</taxon>
        <taxon>Tracheophyta</taxon>
        <taxon>Spermatophyta</taxon>
        <taxon>Magnoliopsida</taxon>
        <taxon>Ranunculales</taxon>
        <taxon>Menispermaceae</taxon>
        <taxon>Menispermoideae</taxon>
        <taxon>Cissampelideae</taxon>
        <taxon>Stephania</taxon>
    </lineage>
</organism>
<dbReference type="EMBL" id="JBBNAG010000011">
    <property type="protein sequence ID" value="KAK9095298.1"/>
    <property type="molecule type" value="Genomic_DNA"/>
</dbReference>
<proteinExistence type="predicted"/>
<keyword evidence="3" id="KW-1185">Reference proteome</keyword>